<accession>A0AAQ1GDP0</accession>
<feature type="transmembrane region" description="Helical" evidence="3">
    <location>
        <begin position="115"/>
        <end position="137"/>
    </location>
</feature>
<evidence type="ECO:0000313" key="6">
    <source>
        <dbReference type="Proteomes" id="UP000183529"/>
    </source>
</evidence>
<dbReference type="NCBIfam" id="TIGR00254">
    <property type="entry name" value="GGDEF"/>
    <property type="match status" value="1"/>
</dbReference>
<feature type="domain" description="GGDEF" evidence="4">
    <location>
        <begin position="251"/>
        <end position="398"/>
    </location>
</feature>
<feature type="transmembrane region" description="Helical" evidence="3">
    <location>
        <begin position="189"/>
        <end position="209"/>
    </location>
</feature>
<evidence type="ECO:0000256" key="1">
    <source>
        <dbReference type="ARBA" id="ARBA00012528"/>
    </source>
</evidence>
<dbReference type="InterPro" id="IPR050469">
    <property type="entry name" value="Diguanylate_Cyclase"/>
</dbReference>
<dbReference type="EC" id="2.7.7.65" evidence="1"/>
<keyword evidence="3" id="KW-1133">Transmembrane helix</keyword>
<keyword evidence="3" id="KW-0812">Transmembrane</keyword>
<dbReference type="SUPFAM" id="SSF55073">
    <property type="entry name" value="Nucleotide cyclase"/>
    <property type="match status" value="1"/>
</dbReference>
<evidence type="ECO:0000256" key="2">
    <source>
        <dbReference type="ARBA" id="ARBA00034247"/>
    </source>
</evidence>
<feature type="transmembrane region" description="Helical" evidence="3">
    <location>
        <begin position="59"/>
        <end position="78"/>
    </location>
</feature>
<feature type="transmembrane region" description="Helical" evidence="3">
    <location>
        <begin position="149"/>
        <end position="169"/>
    </location>
</feature>
<gene>
    <name evidence="5" type="ORF">SAMN05216550_104228</name>
</gene>
<dbReference type="FunFam" id="3.30.70.270:FF:000001">
    <property type="entry name" value="Diguanylate cyclase domain protein"/>
    <property type="match status" value="1"/>
</dbReference>
<comment type="catalytic activity">
    <reaction evidence="2">
        <text>2 GTP = 3',3'-c-di-GMP + 2 diphosphate</text>
        <dbReference type="Rhea" id="RHEA:24898"/>
        <dbReference type="ChEBI" id="CHEBI:33019"/>
        <dbReference type="ChEBI" id="CHEBI:37565"/>
        <dbReference type="ChEBI" id="CHEBI:58805"/>
        <dbReference type="EC" id="2.7.7.65"/>
    </reaction>
</comment>
<dbReference type="GO" id="GO:0043709">
    <property type="term" value="P:cell adhesion involved in single-species biofilm formation"/>
    <property type="evidence" value="ECO:0007669"/>
    <property type="project" value="TreeGrafter"/>
</dbReference>
<comment type="caution">
    <text evidence="5">The sequence shown here is derived from an EMBL/GenBank/DDBJ whole genome shotgun (WGS) entry which is preliminary data.</text>
</comment>
<feature type="transmembrane region" description="Helical" evidence="3">
    <location>
        <begin position="6"/>
        <end position="25"/>
    </location>
</feature>
<evidence type="ECO:0000313" key="5">
    <source>
        <dbReference type="EMBL" id="SEJ37937.1"/>
    </source>
</evidence>
<dbReference type="InterPro" id="IPR029787">
    <property type="entry name" value="Nucleotide_cyclase"/>
</dbReference>
<feature type="transmembrane region" description="Helical" evidence="3">
    <location>
        <begin position="37"/>
        <end position="53"/>
    </location>
</feature>
<name>A0AAQ1GDP0_9BURK</name>
<sequence length="414" mass="44143">MLNPVNILLVTVLSSIMSLAILGSLRPAGIPGVSRWIGAYVMASIAIVLAGMQRMGMPFLTVLVSNTLLAIAVTRALEGCREFFGLAPRVPLAWAGCAAVAAGIAWWYWVEPDLGARIALISMFHASIYGAIGWLALHGRPSGRPRYSYRFVTWSAWLGALAHGMRGIIYGCGFVHQTTLLDSTPFNVAYLALGILVLPALSIGMVLLAHDRMAERLERLANRDELTGALTRRAFVTQADALLGAARAARVPLALAIIDIDHFKAVNDLYGHAAGDRVLAHFGRVMAAGVRETDLFGRLGGEEFALLFPATVREHAAARVDALRVAALSVRRTADHAAPVHNMPGVDAVQPVHDGLTFSAGVDALDDGDTLTSLMARADAALYEAKMRGRNQVVSARAAVPRDAISAADDTKIS</sequence>
<dbReference type="GO" id="GO:0005886">
    <property type="term" value="C:plasma membrane"/>
    <property type="evidence" value="ECO:0007669"/>
    <property type="project" value="TreeGrafter"/>
</dbReference>
<dbReference type="RefSeq" id="WP_074982464.1">
    <property type="nucleotide sequence ID" value="NZ_CADFGN010000007.1"/>
</dbReference>
<dbReference type="GO" id="GO:1902201">
    <property type="term" value="P:negative regulation of bacterial-type flagellum-dependent cell motility"/>
    <property type="evidence" value="ECO:0007669"/>
    <property type="project" value="TreeGrafter"/>
</dbReference>
<organism evidence="5 6">
    <name type="scientific">Paraburkholderia tropica</name>
    <dbReference type="NCBI Taxonomy" id="92647"/>
    <lineage>
        <taxon>Bacteria</taxon>
        <taxon>Pseudomonadati</taxon>
        <taxon>Pseudomonadota</taxon>
        <taxon>Betaproteobacteria</taxon>
        <taxon>Burkholderiales</taxon>
        <taxon>Burkholderiaceae</taxon>
        <taxon>Paraburkholderia</taxon>
    </lineage>
</organism>
<dbReference type="PANTHER" id="PTHR45138">
    <property type="entry name" value="REGULATORY COMPONENTS OF SENSORY TRANSDUCTION SYSTEM"/>
    <property type="match status" value="1"/>
</dbReference>
<evidence type="ECO:0000256" key="3">
    <source>
        <dbReference type="SAM" id="Phobius"/>
    </source>
</evidence>
<dbReference type="PANTHER" id="PTHR45138:SF9">
    <property type="entry name" value="DIGUANYLATE CYCLASE DGCM-RELATED"/>
    <property type="match status" value="1"/>
</dbReference>
<dbReference type="Proteomes" id="UP000183529">
    <property type="component" value="Unassembled WGS sequence"/>
</dbReference>
<dbReference type="Pfam" id="PF00990">
    <property type="entry name" value="GGDEF"/>
    <property type="match status" value="1"/>
</dbReference>
<dbReference type="PROSITE" id="PS50887">
    <property type="entry name" value="GGDEF"/>
    <property type="match status" value="1"/>
</dbReference>
<keyword evidence="3" id="KW-0472">Membrane</keyword>
<feature type="transmembrane region" description="Helical" evidence="3">
    <location>
        <begin position="90"/>
        <end position="109"/>
    </location>
</feature>
<dbReference type="InterPro" id="IPR000160">
    <property type="entry name" value="GGDEF_dom"/>
</dbReference>
<dbReference type="EMBL" id="FNZM01000004">
    <property type="protein sequence ID" value="SEJ37937.1"/>
    <property type="molecule type" value="Genomic_DNA"/>
</dbReference>
<dbReference type="GO" id="GO:0052621">
    <property type="term" value="F:diguanylate cyclase activity"/>
    <property type="evidence" value="ECO:0007669"/>
    <property type="project" value="UniProtKB-EC"/>
</dbReference>
<protein>
    <recommendedName>
        <fullName evidence="1">diguanylate cyclase</fullName>
        <ecNumber evidence="1">2.7.7.65</ecNumber>
    </recommendedName>
</protein>
<dbReference type="CDD" id="cd01949">
    <property type="entry name" value="GGDEF"/>
    <property type="match status" value="1"/>
</dbReference>
<dbReference type="InterPro" id="IPR043128">
    <property type="entry name" value="Rev_trsase/Diguanyl_cyclase"/>
</dbReference>
<dbReference type="SMART" id="SM00267">
    <property type="entry name" value="GGDEF"/>
    <property type="match status" value="1"/>
</dbReference>
<dbReference type="GeneID" id="61305469"/>
<reference evidence="5 6" key="1">
    <citation type="submission" date="2016-10" db="EMBL/GenBank/DDBJ databases">
        <authorList>
            <person name="Varghese N."/>
            <person name="Submissions S."/>
        </authorList>
    </citation>
    <scope>NUCLEOTIDE SEQUENCE [LARGE SCALE GENOMIC DNA]</scope>
    <source>
        <strain evidence="5 6">LMG 22274</strain>
    </source>
</reference>
<dbReference type="AlphaFoldDB" id="A0AAQ1GDP0"/>
<dbReference type="Gene3D" id="3.30.70.270">
    <property type="match status" value="1"/>
</dbReference>
<proteinExistence type="predicted"/>
<evidence type="ECO:0000259" key="4">
    <source>
        <dbReference type="PROSITE" id="PS50887"/>
    </source>
</evidence>